<evidence type="ECO:0000313" key="1">
    <source>
        <dbReference type="EMBL" id="AKD26924.1"/>
    </source>
</evidence>
<dbReference type="AlphaFoldDB" id="A0A0E3V2E9"/>
<accession>A0A0E3V2E9</accession>
<sequence length="243" mass="28295">MHRLDEVVDTLLVLQKKHRIRFDVWQVVKRDHAIISFFDQGMNPAVPRVAYWTPFRYPLLLNLASLFDNELAEKAWCARLEAHDGRSSSLFSEVCSELLARVHTLGDRRYIELITDALSWAMTHFDELGYNCKTGKQKLQIMPNMVGFQFVLRGICSRLGAPNRKADIVVDQQSQFNTTQRELREFYYQIREMPWVHGPGLPVMDVTNMPAERWFSSRVQKVQGWSWLIYISGSSNALWKGRS</sequence>
<dbReference type="PATRIC" id="fig|562.6958.peg.1469"/>
<protein>
    <submittedName>
        <fullName evidence="1">Uncharacterized protein</fullName>
    </submittedName>
</protein>
<dbReference type="EMBL" id="CP009233">
    <property type="protein sequence ID" value="AKD26924.1"/>
    <property type="molecule type" value="Genomic_DNA"/>
</dbReference>
<organism evidence="1">
    <name type="scientific">Escherichia coli</name>
    <dbReference type="NCBI Taxonomy" id="562"/>
    <lineage>
        <taxon>Bacteria</taxon>
        <taxon>Pseudomonadati</taxon>
        <taxon>Pseudomonadota</taxon>
        <taxon>Gammaproteobacteria</taxon>
        <taxon>Enterobacterales</taxon>
        <taxon>Enterobacteriaceae</taxon>
        <taxon>Escherichia</taxon>
    </lineage>
</organism>
<geneLocation type="plasmid" evidence="1">
    <name>pCA08</name>
</geneLocation>
<reference evidence="1" key="1">
    <citation type="journal article" date="2015" name="Antimicrob. Agents Chemother.">
        <title>Complete nucleotide sequences of bla(CTX-M)-harboring IncF plasmids from community-associated Escherichia coli strains in the United States.</title>
        <authorList>
            <person name="Li J.J."/>
            <person name="Spychala C.N."/>
            <person name="Hu F."/>
            <person name="Sheng J.F."/>
            <person name="Doi Y."/>
        </authorList>
    </citation>
    <scope>NUCLEOTIDE SEQUENCE</scope>
    <source>
        <strain evidence="1">CA08</strain>
        <plasmid evidence="1">pCA08</plasmid>
    </source>
</reference>
<reference evidence="1" key="2">
    <citation type="submission" date="2015-04" db="EMBL/GenBank/DDBJ databases">
        <title>CTX-M-encoding plasmid pCA08 from community associated E. coli.</title>
        <authorList>
            <person name="Li J.-J."/>
            <person name="Doi Y."/>
        </authorList>
    </citation>
    <scope>NUCLEOTIDE SEQUENCE</scope>
    <source>
        <strain evidence="1">CA08</strain>
        <plasmid evidence="1">pCA08</plasmid>
    </source>
</reference>
<name>A0A0E3V2E9_ECOLX</name>
<keyword evidence="1" id="KW-0614">Plasmid</keyword>
<proteinExistence type="predicted"/>